<feature type="transmembrane region" description="Helical" evidence="1">
    <location>
        <begin position="12"/>
        <end position="33"/>
    </location>
</feature>
<feature type="transmembrane region" description="Helical" evidence="1">
    <location>
        <begin position="144"/>
        <end position="167"/>
    </location>
</feature>
<dbReference type="EMBL" id="JACOPP010000002">
    <property type="protein sequence ID" value="MBC5732636.1"/>
    <property type="molecule type" value="Genomic_DNA"/>
</dbReference>
<keyword evidence="1" id="KW-0812">Transmembrane</keyword>
<sequence>MARSGAGKSAGRAALVGVLSALSLVFLYASALVPTGQMGVVAVAGLLVAAAVVSGGLSAGFLCYGATGLLGLLLLPDKANALLYLLFFGLWPILKSLIERLRRIILEWVCKLGVFNAVLTLFWFSLRAVLLPFLPGALHQIGMVYLAGNAAFVIYDVGCSKLIAFYAGRIDKVLRKAG</sequence>
<evidence type="ECO:0000313" key="2">
    <source>
        <dbReference type="EMBL" id="MBC5732636.1"/>
    </source>
</evidence>
<keyword evidence="1" id="KW-0472">Membrane</keyword>
<reference evidence="2" key="1">
    <citation type="submission" date="2020-08" db="EMBL/GenBank/DDBJ databases">
        <title>Genome public.</title>
        <authorList>
            <person name="Liu C."/>
            <person name="Sun Q."/>
        </authorList>
    </citation>
    <scope>NUCLEOTIDE SEQUENCE</scope>
    <source>
        <strain evidence="2">NSJ-51</strain>
    </source>
</reference>
<dbReference type="AlphaFoldDB" id="A0A8J6M7S4"/>
<protein>
    <submittedName>
        <fullName evidence="2">Uncharacterized protein</fullName>
    </submittedName>
</protein>
<keyword evidence="1" id="KW-1133">Transmembrane helix</keyword>
<organism evidence="2 3">
    <name type="scientific">Lawsonibacter hominis</name>
    <dbReference type="NCBI Taxonomy" id="2763053"/>
    <lineage>
        <taxon>Bacteria</taxon>
        <taxon>Bacillati</taxon>
        <taxon>Bacillota</taxon>
        <taxon>Clostridia</taxon>
        <taxon>Eubacteriales</taxon>
        <taxon>Oscillospiraceae</taxon>
        <taxon>Lawsonibacter</taxon>
    </lineage>
</organism>
<evidence type="ECO:0000256" key="1">
    <source>
        <dbReference type="SAM" id="Phobius"/>
    </source>
</evidence>
<gene>
    <name evidence="2" type="ORF">H8S57_02695</name>
</gene>
<accession>A0A8J6M7S4</accession>
<keyword evidence="3" id="KW-1185">Reference proteome</keyword>
<feature type="transmembrane region" description="Helical" evidence="1">
    <location>
        <begin position="40"/>
        <end position="61"/>
    </location>
</feature>
<dbReference type="RefSeq" id="WP_186906525.1">
    <property type="nucleotide sequence ID" value="NZ_JACOPP010000002.1"/>
</dbReference>
<name>A0A8J6M7S4_9FIRM</name>
<evidence type="ECO:0000313" key="3">
    <source>
        <dbReference type="Proteomes" id="UP000661435"/>
    </source>
</evidence>
<comment type="caution">
    <text evidence="2">The sequence shown here is derived from an EMBL/GenBank/DDBJ whole genome shotgun (WGS) entry which is preliminary data.</text>
</comment>
<feature type="transmembrane region" description="Helical" evidence="1">
    <location>
        <begin position="81"/>
        <end position="98"/>
    </location>
</feature>
<proteinExistence type="predicted"/>
<feature type="transmembrane region" description="Helical" evidence="1">
    <location>
        <begin position="105"/>
        <end position="124"/>
    </location>
</feature>
<dbReference type="Proteomes" id="UP000661435">
    <property type="component" value="Unassembled WGS sequence"/>
</dbReference>